<name>A0A0A9H372_ARUDO</name>
<proteinExistence type="predicted"/>
<reference evidence="1" key="2">
    <citation type="journal article" date="2015" name="Data Brief">
        <title>Shoot transcriptome of the giant reed, Arundo donax.</title>
        <authorList>
            <person name="Barrero R.A."/>
            <person name="Guerrero F.D."/>
            <person name="Moolhuijzen P."/>
            <person name="Goolsby J.A."/>
            <person name="Tidwell J."/>
            <person name="Bellgard S.E."/>
            <person name="Bellgard M.I."/>
        </authorList>
    </citation>
    <scope>NUCLEOTIDE SEQUENCE</scope>
    <source>
        <tissue evidence="1">Shoot tissue taken approximately 20 cm above the soil surface</tissue>
    </source>
</reference>
<organism evidence="1">
    <name type="scientific">Arundo donax</name>
    <name type="common">Giant reed</name>
    <name type="synonym">Donax arundinaceus</name>
    <dbReference type="NCBI Taxonomy" id="35708"/>
    <lineage>
        <taxon>Eukaryota</taxon>
        <taxon>Viridiplantae</taxon>
        <taxon>Streptophyta</taxon>
        <taxon>Embryophyta</taxon>
        <taxon>Tracheophyta</taxon>
        <taxon>Spermatophyta</taxon>
        <taxon>Magnoliopsida</taxon>
        <taxon>Liliopsida</taxon>
        <taxon>Poales</taxon>
        <taxon>Poaceae</taxon>
        <taxon>PACMAD clade</taxon>
        <taxon>Arundinoideae</taxon>
        <taxon>Arundineae</taxon>
        <taxon>Arundo</taxon>
    </lineage>
</organism>
<dbReference type="AlphaFoldDB" id="A0A0A9H372"/>
<evidence type="ECO:0000313" key="1">
    <source>
        <dbReference type="EMBL" id="JAE31640.1"/>
    </source>
</evidence>
<reference evidence="1" key="1">
    <citation type="submission" date="2014-09" db="EMBL/GenBank/DDBJ databases">
        <authorList>
            <person name="Magalhaes I.L.F."/>
            <person name="Oliveira U."/>
            <person name="Santos F.R."/>
            <person name="Vidigal T.H.D.A."/>
            <person name="Brescovit A.D."/>
            <person name="Santos A.J."/>
        </authorList>
    </citation>
    <scope>NUCLEOTIDE SEQUENCE</scope>
    <source>
        <tissue evidence="1">Shoot tissue taken approximately 20 cm above the soil surface</tissue>
    </source>
</reference>
<sequence length="27" mass="3003">MSNRCLKPLIYSDYGNSGHNKTAGKTF</sequence>
<accession>A0A0A9H372</accession>
<dbReference type="EMBL" id="GBRH01166256">
    <property type="protein sequence ID" value="JAE31640.1"/>
    <property type="molecule type" value="Transcribed_RNA"/>
</dbReference>
<protein>
    <submittedName>
        <fullName evidence="1">Uncharacterized protein</fullName>
    </submittedName>
</protein>